<name>A0A817PSU1_9BILA</name>
<keyword evidence="1" id="KW-0175">Coiled coil</keyword>
<dbReference type="EMBL" id="CAJNXB010001413">
    <property type="protein sequence ID" value="CAF3163220.1"/>
    <property type="molecule type" value="Genomic_DNA"/>
</dbReference>
<gene>
    <name evidence="3" type="ORF">FME351_LOCUS6621</name>
    <name evidence="2" type="ORF">TIS948_LOCUS10394</name>
</gene>
<protein>
    <submittedName>
        <fullName evidence="2">Uncharacterized protein</fullName>
    </submittedName>
</protein>
<organism evidence="2 4">
    <name type="scientific">Rotaria socialis</name>
    <dbReference type="NCBI Taxonomy" id="392032"/>
    <lineage>
        <taxon>Eukaryota</taxon>
        <taxon>Metazoa</taxon>
        <taxon>Spiralia</taxon>
        <taxon>Gnathifera</taxon>
        <taxon>Rotifera</taxon>
        <taxon>Eurotatoria</taxon>
        <taxon>Bdelloidea</taxon>
        <taxon>Philodinida</taxon>
        <taxon>Philodinidae</taxon>
        <taxon>Rotaria</taxon>
    </lineage>
</organism>
<comment type="caution">
    <text evidence="2">The sequence shown here is derived from an EMBL/GenBank/DDBJ whole genome shotgun (WGS) entry which is preliminary data.</text>
</comment>
<evidence type="ECO:0000313" key="4">
    <source>
        <dbReference type="Proteomes" id="UP000663825"/>
    </source>
</evidence>
<dbReference type="OrthoDB" id="9994328at2759"/>
<sequence length="262" mass="30558">MHVCHYSSSVTKNSDLQFLFTKTKLEKIDSTNITIKQTKKMENPPDLIVVVAPDEQNQDKKKLLVETINEKKDKQQNELITKLQLDKHMLECQLQQLRAQIAARNNTEFAEQSRLLQQRFQDEIQSVVQHHAELVQGTTTNLSAYVTNILQKSIEDIESLRLLHQKELGAHSKMINDCIQHQSCEMNELCHHLINQQRQRPLNLFNTYIDNFRTALSNLKTSFDSKMNYLSDIHVSTIDKLNAKHETEIEEIKCELYLMSNR</sequence>
<evidence type="ECO:0000313" key="2">
    <source>
        <dbReference type="EMBL" id="CAF3163220.1"/>
    </source>
</evidence>
<dbReference type="AlphaFoldDB" id="A0A817PSU1"/>
<dbReference type="Proteomes" id="UP000663869">
    <property type="component" value="Unassembled WGS sequence"/>
</dbReference>
<accession>A0A817PSU1</accession>
<proteinExistence type="predicted"/>
<reference evidence="2" key="1">
    <citation type="submission" date="2021-02" db="EMBL/GenBank/DDBJ databases">
        <authorList>
            <person name="Nowell W R."/>
        </authorList>
    </citation>
    <scope>NUCLEOTIDE SEQUENCE</scope>
</reference>
<feature type="coiled-coil region" evidence="1">
    <location>
        <begin position="80"/>
        <end position="107"/>
    </location>
</feature>
<evidence type="ECO:0000256" key="1">
    <source>
        <dbReference type="SAM" id="Coils"/>
    </source>
</evidence>
<dbReference type="EMBL" id="CAJNYU010000560">
    <property type="protein sequence ID" value="CAF3374111.1"/>
    <property type="molecule type" value="Genomic_DNA"/>
</dbReference>
<evidence type="ECO:0000313" key="3">
    <source>
        <dbReference type="EMBL" id="CAF3374111.1"/>
    </source>
</evidence>
<dbReference type="Proteomes" id="UP000663825">
    <property type="component" value="Unassembled WGS sequence"/>
</dbReference>